<dbReference type="PANTHER" id="PTHR38041">
    <property type="entry name" value="CHORISMATE MUTASE"/>
    <property type="match status" value="1"/>
</dbReference>
<evidence type="ECO:0000313" key="5">
    <source>
        <dbReference type="Proteomes" id="UP000035444"/>
    </source>
</evidence>
<proteinExistence type="predicted"/>
<reference evidence="4 5" key="1">
    <citation type="submission" date="2015-03" db="EMBL/GenBank/DDBJ databases">
        <title>Genome Sequence of Kiloniella spongiae MEBiC09566, isolated from a marine sponge.</title>
        <authorList>
            <person name="Shao Z."/>
            <person name="Wang L."/>
            <person name="Li X."/>
        </authorList>
    </citation>
    <scope>NUCLEOTIDE SEQUENCE [LARGE SCALE GENOMIC DNA]</scope>
    <source>
        <strain evidence="4 5">MEBiC09566</strain>
    </source>
</reference>
<dbReference type="AlphaFoldDB" id="A0A0H2MH95"/>
<organism evidence="4 5">
    <name type="scientific">Kiloniella spongiae</name>
    <dbReference type="NCBI Taxonomy" id="1489064"/>
    <lineage>
        <taxon>Bacteria</taxon>
        <taxon>Pseudomonadati</taxon>
        <taxon>Pseudomonadota</taxon>
        <taxon>Alphaproteobacteria</taxon>
        <taxon>Rhodospirillales</taxon>
        <taxon>Kiloniellaceae</taxon>
        <taxon>Kiloniella</taxon>
    </lineage>
</organism>
<dbReference type="PANTHER" id="PTHR38041:SF1">
    <property type="entry name" value="CHORISMATE MUTASE"/>
    <property type="match status" value="1"/>
</dbReference>
<dbReference type="Pfam" id="PF01817">
    <property type="entry name" value="CM_2"/>
    <property type="match status" value="1"/>
</dbReference>
<dbReference type="GO" id="GO:0004106">
    <property type="term" value="F:chorismate mutase activity"/>
    <property type="evidence" value="ECO:0007669"/>
    <property type="project" value="UniProtKB-EC"/>
</dbReference>
<evidence type="ECO:0000259" key="3">
    <source>
        <dbReference type="PROSITE" id="PS51168"/>
    </source>
</evidence>
<keyword evidence="2" id="KW-0413">Isomerase</keyword>
<dbReference type="InterPro" id="IPR010951">
    <property type="entry name" value="CM_bact"/>
</dbReference>
<dbReference type="SUPFAM" id="SSF48600">
    <property type="entry name" value="Chorismate mutase II"/>
    <property type="match status" value="1"/>
</dbReference>
<comment type="caution">
    <text evidence="4">The sequence shown here is derived from an EMBL/GenBank/DDBJ whole genome shotgun (WGS) entry which is preliminary data.</text>
</comment>
<name>A0A0H2MH95_9PROT</name>
<dbReference type="InterPro" id="IPR002701">
    <property type="entry name" value="CM_II_prokaryot"/>
</dbReference>
<dbReference type="NCBIfam" id="NF006691">
    <property type="entry name" value="PRK09239.1"/>
    <property type="match status" value="1"/>
</dbReference>
<dbReference type="EC" id="5.4.99.5" evidence="1"/>
<protein>
    <recommendedName>
        <fullName evidence="1">chorismate mutase</fullName>
        <ecNumber evidence="1">5.4.99.5</ecNumber>
    </recommendedName>
</protein>
<dbReference type="GO" id="GO:0009697">
    <property type="term" value="P:salicylic acid biosynthetic process"/>
    <property type="evidence" value="ECO:0007669"/>
    <property type="project" value="TreeGrafter"/>
</dbReference>
<evidence type="ECO:0000256" key="1">
    <source>
        <dbReference type="ARBA" id="ARBA00012404"/>
    </source>
</evidence>
<dbReference type="PROSITE" id="PS51168">
    <property type="entry name" value="CHORISMATE_MUT_2"/>
    <property type="match status" value="1"/>
</dbReference>
<dbReference type="OrthoDB" id="3267837at2"/>
<evidence type="ECO:0000256" key="2">
    <source>
        <dbReference type="ARBA" id="ARBA00023235"/>
    </source>
</evidence>
<dbReference type="InterPro" id="IPR036979">
    <property type="entry name" value="CM_dom_sf"/>
</dbReference>
<gene>
    <name evidence="4" type="ORF">WH96_13090</name>
</gene>
<accession>A0A0H2MH95</accession>
<dbReference type="PATRIC" id="fig|1489064.4.peg.3952"/>
<dbReference type="GO" id="GO:0046417">
    <property type="term" value="P:chorismate metabolic process"/>
    <property type="evidence" value="ECO:0007669"/>
    <property type="project" value="InterPro"/>
</dbReference>
<dbReference type="NCBIfam" id="TIGR01795">
    <property type="entry name" value="CM_mono_cladeE"/>
    <property type="match status" value="1"/>
</dbReference>
<dbReference type="InterPro" id="IPR051331">
    <property type="entry name" value="Chorismate_mutase-related"/>
</dbReference>
<dbReference type="RefSeq" id="WP_046509581.1">
    <property type="nucleotide sequence ID" value="NZ_LAQL01000008.1"/>
</dbReference>
<dbReference type="Gene3D" id="1.20.59.10">
    <property type="entry name" value="Chorismate mutase"/>
    <property type="match status" value="1"/>
</dbReference>
<dbReference type="STRING" id="1489064.WH96_13090"/>
<dbReference type="InterPro" id="IPR036263">
    <property type="entry name" value="Chorismate_II_sf"/>
</dbReference>
<feature type="domain" description="Chorismate mutase" evidence="3">
    <location>
        <begin position="3"/>
        <end position="94"/>
    </location>
</feature>
<evidence type="ECO:0000313" key="4">
    <source>
        <dbReference type="EMBL" id="KLN60122.1"/>
    </source>
</evidence>
<dbReference type="Proteomes" id="UP000035444">
    <property type="component" value="Unassembled WGS sequence"/>
</dbReference>
<dbReference type="SMART" id="SM00830">
    <property type="entry name" value="CM_2"/>
    <property type="match status" value="1"/>
</dbReference>
<keyword evidence="5" id="KW-1185">Reference proteome</keyword>
<sequence>MTDDIKAKLGEYRDSIDNIDAALIYMLSERFKITEKVGLFKKEYDLPPADPSREQKQIERLRELAKSAKLDPDFSEKFINFVIEEVIRNHKKIRKG</sequence>
<dbReference type="EMBL" id="LAQL01000008">
    <property type="protein sequence ID" value="KLN60122.1"/>
    <property type="molecule type" value="Genomic_DNA"/>
</dbReference>